<comment type="caution">
    <text evidence="1">The sequence shown here is derived from an EMBL/GenBank/DDBJ whole genome shotgun (WGS) entry which is preliminary data.</text>
</comment>
<gene>
    <name evidence="1" type="ORF">V2H45_24915</name>
</gene>
<sequence>MSLNLLDLTDSPPEIQTLVIAGNYWEYLQWRRGAVDIKTCKYIESLEDIKGLHGFFVDLVCYGTYQRNPVYCSRQMQKLISESQSPFRAYVNVIAKSKRIKALSSQAQEVVFPFKFIYS</sequence>
<reference evidence="1" key="1">
    <citation type="submission" date="2024-01" db="EMBL/GenBank/DDBJ databases">
        <title>Bank of Algae and Cyanobacteria of the Azores (BACA) strain genomes.</title>
        <authorList>
            <person name="Luz R."/>
            <person name="Cordeiro R."/>
            <person name="Fonseca A."/>
            <person name="Goncalves V."/>
        </authorList>
    </citation>
    <scope>NUCLEOTIDE SEQUENCE</scope>
    <source>
        <strain evidence="1">BACA0141</strain>
    </source>
</reference>
<organism evidence="1 2">
    <name type="scientific">Tumidithrix elongata BACA0141</name>
    <dbReference type="NCBI Taxonomy" id="2716417"/>
    <lineage>
        <taxon>Bacteria</taxon>
        <taxon>Bacillati</taxon>
        <taxon>Cyanobacteriota</taxon>
        <taxon>Cyanophyceae</taxon>
        <taxon>Pseudanabaenales</taxon>
        <taxon>Pseudanabaenaceae</taxon>
        <taxon>Tumidithrix</taxon>
        <taxon>Tumidithrix elongata</taxon>
    </lineage>
</organism>
<dbReference type="EMBL" id="JAZBJZ010000201">
    <property type="protein sequence ID" value="MEE3719983.1"/>
    <property type="molecule type" value="Genomic_DNA"/>
</dbReference>
<keyword evidence="2" id="KW-1185">Reference proteome</keyword>
<name>A0AAW9QAG2_9CYAN</name>
<protein>
    <submittedName>
        <fullName evidence="1">Uncharacterized protein</fullName>
    </submittedName>
</protein>
<dbReference type="Proteomes" id="UP001333818">
    <property type="component" value="Unassembled WGS sequence"/>
</dbReference>
<evidence type="ECO:0000313" key="2">
    <source>
        <dbReference type="Proteomes" id="UP001333818"/>
    </source>
</evidence>
<dbReference type="AlphaFoldDB" id="A0AAW9QAG2"/>
<dbReference type="RefSeq" id="WP_330486421.1">
    <property type="nucleotide sequence ID" value="NZ_JAZBJZ010000201.1"/>
</dbReference>
<accession>A0AAW9QAG2</accession>
<evidence type="ECO:0000313" key="1">
    <source>
        <dbReference type="EMBL" id="MEE3719983.1"/>
    </source>
</evidence>
<proteinExistence type="predicted"/>